<name>A0A059CAN5_EUCGR</name>
<dbReference type="InterPro" id="IPR036770">
    <property type="entry name" value="Ankyrin_rpt-contain_sf"/>
</dbReference>
<sequence>MHPSQPLLIAAGFGIVELVTELVRSNPDLIWTVDEQSHNIFHVAVMYRREKIFDVIHDLGAHKNMITTYKDPDNNNNLLHLAGKLAPLDQLNSVSGAALQMQRELLWFKESFSLCNPQFIEMVDNVPILQIDMVWCYFVVQDISSLSLAGIQLQKAREGIERAH</sequence>
<dbReference type="Gene3D" id="1.25.40.20">
    <property type="entry name" value="Ankyrin repeat-containing domain"/>
    <property type="match status" value="1"/>
</dbReference>
<dbReference type="Gramene" id="KCW75508">
    <property type="protein sequence ID" value="KCW75508"/>
    <property type="gene ID" value="EUGRSUZ_E04270"/>
</dbReference>
<dbReference type="PANTHER" id="PTHR24177:SF292">
    <property type="entry name" value="ANKYRIN REPEAT FAMILY PROTEIN-RELATED"/>
    <property type="match status" value="1"/>
</dbReference>
<dbReference type="EMBL" id="KK198757">
    <property type="protein sequence ID" value="KCW75509.1"/>
    <property type="molecule type" value="Genomic_DNA"/>
</dbReference>
<evidence type="ECO:0000313" key="1">
    <source>
        <dbReference type="EMBL" id="KCW75508.1"/>
    </source>
</evidence>
<dbReference type="Gramene" id="KCW75509">
    <property type="protein sequence ID" value="KCW75509"/>
    <property type="gene ID" value="EUGRSUZ_E04270"/>
</dbReference>
<dbReference type="AlphaFoldDB" id="A0A059CAN5"/>
<protein>
    <submittedName>
        <fullName evidence="1">Uncharacterized protein</fullName>
    </submittedName>
</protein>
<gene>
    <name evidence="1" type="ORF">EUGRSUZ_E04270</name>
</gene>
<dbReference type="EMBL" id="KK198757">
    <property type="protein sequence ID" value="KCW75508.1"/>
    <property type="molecule type" value="Genomic_DNA"/>
</dbReference>
<dbReference type="PANTHER" id="PTHR24177">
    <property type="entry name" value="CASKIN"/>
    <property type="match status" value="1"/>
</dbReference>
<reference evidence="1" key="1">
    <citation type="submission" date="2013-07" db="EMBL/GenBank/DDBJ databases">
        <title>The genome of Eucalyptus grandis.</title>
        <authorList>
            <person name="Schmutz J."/>
            <person name="Hayes R."/>
            <person name="Myburg A."/>
            <person name="Tuskan G."/>
            <person name="Grattapaglia D."/>
            <person name="Rokhsar D.S."/>
        </authorList>
    </citation>
    <scope>NUCLEOTIDE SEQUENCE</scope>
    <source>
        <tissue evidence="1">Leaf extractions</tissue>
    </source>
</reference>
<proteinExistence type="predicted"/>
<accession>A0A059CAN5</accession>
<dbReference type="SUPFAM" id="SSF48403">
    <property type="entry name" value="Ankyrin repeat"/>
    <property type="match status" value="1"/>
</dbReference>
<dbReference type="OMA" id="WANDDKQ"/>
<dbReference type="STRING" id="71139.A0A059CAN5"/>
<organism evidence="1">
    <name type="scientific">Eucalyptus grandis</name>
    <name type="common">Flooded gum</name>
    <dbReference type="NCBI Taxonomy" id="71139"/>
    <lineage>
        <taxon>Eukaryota</taxon>
        <taxon>Viridiplantae</taxon>
        <taxon>Streptophyta</taxon>
        <taxon>Embryophyta</taxon>
        <taxon>Tracheophyta</taxon>
        <taxon>Spermatophyta</taxon>
        <taxon>Magnoliopsida</taxon>
        <taxon>eudicotyledons</taxon>
        <taxon>Gunneridae</taxon>
        <taxon>Pentapetalae</taxon>
        <taxon>rosids</taxon>
        <taxon>malvids</taxon>
        <taxon>Myrtales</taxon>
        <taxon>Myrtaceae</taxon>
        <taxon>Myrtoideae</taxon>
        <taxon>Eucalypteae</taxon>
        <taxon>Eucalyptus</taxon>
    </lineage>
</organism>